<feature type="compositionally biased region" description="Low complexity" evidence="2">
    <location>
        <begin position="1645"/>
        <end position="1660"/>
    </location>
</feature>
<feature type="region of interest" description="Disordered" evidence="2">
    <location>
        <begin position="1635"/>
        <end position="1692"/>
    </location>
</feature>
<organism evidence="3 4">
    <name type="scientific">Apatococcus lobatus</name>
    <dbReference type="NCBI Taxonomy" id="904363"/>
    <lineage>
        <taxon>Eukaryota</taxon>
        <taxon>Viridiplantae</taxon>
        <taxon>Chlorophyta</taxon>
        <taxon>core chlorophytes</taxon>
        <taxon>Trebouxiophyceae</taxon>
        <taxon>Chlorellales</taxon>
        <taxon>Chlorellaceae</taxon>
        <taxon>Apatococcus</taxon>
    </lineage>
</organism>
<keyword evidence="4" id="KW-1185">Reference proteome</keyword>
<feature type="region of interest" description="Disordered" evidence="2">
    <location>
        <begin position="1407"/>
        <end position="1475"/>
    </location>
</feature>
<dbReference type="EMBL" id="JALJOS010000004">
    <property type="protein sequence ID" value="KAK9840064.1"/>
    <property type="molecule type" value="Genomic_DNA"/>
</dbReference>
<evidence type="ECO:0000313" key="4">
    <source>
        <dbReference type="Proteomes" id="UP001438707"/>
    </source>
</evidence>
<feature type="region of interest" description="Disordered" evidence="2">
    <location>
        <begin position="1"/>
        <end position="25"/>
    </location>
</feature>
<feature type="compositionally biased region" description="Polar residues" evidence="2">
    <location>
        <begin position="146"/>
        <end position="170"/>
    </location>
</feature>
<feature type="coiled-coil region" evidence="1">
    <location>
        <begin position="375"/>
        <end position="486"/>
    </location>
</feature>
<feature type="region of interest" description="Disordered" evidence="2">
    <location>
        <begin position="37"/>
        <end position="191"/>
    </location>
</feature>
<feature type="coiled-coil region" evidence="1">
    <location>
        <begin position="315"/>
        <end position="342"/>
    </location>
</feature>
<feature type="compositionally biased region" description="Polar residues" evidence="2">
    <location>
        <begin position="1678"/>
        <end position="1692"/>
    </location>
</feature>
<feature type="region of interest" description="Disordered" evidence="2">
    <location>
        <begin position="351"/>
        <end position="370"/>
    </location>
</feature>
<feature type="coiled-coil region" evidence="1">
    <location>
        <begin position="197"/>
        <end position="231"/>
    </location>
</feature>
<proteinExistence type="predicted"/>
<evidence type="ECO:0000256" key="1">
    <source>
        <dbReference type="SAM" id="Coils"/>
    </source>
</evidence>
<feature type="coiled-coil region" evidence="1">
    <location>
        <begin position="1174"/>
        <end position="1282"/>
    </location>
</feature>
<feature type="compositionally biased region" description="Polar residues" evidence="2">
    <location>
        <begin position="115"/>
        <end position="136"/>
    </location>
</feature>
<accession>A0AAW1S1X8</accession>
<feature type="compositionally biased region" description="Low complexity" evidence="2">
    <location>
        <begin position="94"/>
        <end position="103"/>
    </location>
</feature>
<feature type="region of interest" description="Disordered" evidence="2">
    <location>
        <begin position="1492"/>
        <end position="1602"/>
    </location>
</feature>
<feature type="coiled-coil region" evidence="1">
    <location>
        <begin position="924"/>
        <end position="1110"/>
    </location>
</feature>
<sequence length="1714" mass="184933">MNTELEPRPAAPPAADADPPDTDKFSSSAALLSVLNVSKPVKTGRPKGISLIRSSLPNMPLRDIVTPQRPLPPSLNVGPQKQRKFRNAKPPQPSQSGASQQQSVTDAKDSKDTARTSVTSMKSQSKQSVIRSSETVIASGDAPVDSTASSLPEATTPNAGTSLQLHGISSTDEEPAFHTAGSTLAPDSPGLSAASEKAKLWELVEQLERQLRQLRQDRAQQDEAMWRLRAEKADRRNQAMTVRQLQQQLLEAQSIATHLRSAADVQNAQWASKVAELQALLKQEIEAHKAMQHGHRQIGGDLETSQASPKAQDAFEQQRLELEACRQELAEQAAEMEAAAEYASSLAQKGHTIAAQSPGPPSAVQETSTGLCQELQGAEADAQSAAATIQALQSSLASSEAREKALHEELEPSQQRFEALGEELCTSQARLRHQSEELDALNARIQQLEIELAGARVIAANAEEDNQQLQQEVRSLQQSRESLSGRLNSCLTAISMLEGSTAAVHDDLQSSEATIDSLTQQLEDRALAADMAQEMQQLQRADLTAAEQVISRLTAMLHEHATAKDMQQVRCQDVEQELAACRESLQNTQAQLECSSSGASKALQAHQQLAADLEAANKRIDGLIAQLHDSQEAADGAADMQAAELHNQQLLEELKCSEVGARLAMMSCEHLTEDLHAAKLQNQALSEELESSSIRASAATASCQHLTKDLNAAELCKQELAAELASHKIGSDMATEACCHLQKSLDAAELRVSQLFKEVNSHSNGADMAADACRYMRADLAAAELRNQQLTDEVSSHRIGADMSFEACLVMQNDLQRAEQRLETMADQLSRHETAASIAADVRQDLQMNLSGLTQKVQKLETQLKCQETGADMAAEAFRQAQSEACMATSRSKSLQHEFAASQASLASLEADLAAEKLSSRDMAAQLRMELSCAKEAHANDEQELAAAHAHAEKLSQQLAEQSTACDEVSSKDAQLRAELKAAKQAEAAAQQALADCSNAATQLQVKLSEGNTEVEGLKQELQIVHQNWMTLVAKLHEDQGAETRTAESKAAELQQALDLAKQQLELKSDELVAETHAAESKAQSLQKALELAQEQLEQKSIELKSAQEGASASQHELDITKAAHRASKHALDQQLAAMTLSKQQLISAEATNKGLTDSLKTALNAYGEQQGRLQTAHDKVQALTDQLAAAEATRKIAETSLACLQAEVEKLEDASKLAQADVAQQLEAALTELKSQQAAYKTAEQGSASLQQDLLRMQTAMSHLQRDIDGYQRDNAALRASLGACQRQSEKFRTELLLAHRSQQSMLTTLEAARHEGNGLRSQLAAQLQGLPALRAMRGQLKAQQHALLGLQEQLQGTAYPALEAAAATSAISANQLPALHQSEFASHSTLCGPQEITGHLILSSDSTSMHHDKHPRDGIMPGPHPSNATGAREVAGAASQQPGGGSAQDLARQQTGHTRQMAANAGPSARQPDILRRSHEGLATLVNEIGQHVAETDPEQEARKRPRRTTSADGAKENRHRILQKLLAYPEVQRPDSLPPRQASRPALNALPSNNHPFASDQHGPAPEALLSNAFPSTRPQYGLRPSGFGESAVHPASQQSDTLGLHHIDFGRETQPSHHLAQQASVLPDLHLVPQNEPPMHGGSATSSQGSSGASSRSNKHSLPQLVEKKPGKASSRSHQPVIPLQTQHQAALQKVQNIRLLLKEQERRSL</sequence>
<evidence type="ECO:0000313" key="3">
    <source>
        <dbReference type="EMBL" id="KAK9840064.1"/>
    </source>
</evidence>
<feature type="compositionally biased region" description="Basic and acidic residues" evidence="2">
    <location>
        <begin position="1410"/>
        <end position="1419"/>
    </location>
</feature>
<protein>
    <submittedName>
        <fullName evidence="3">Uncharacterized protein</fullName>
    </submittedName>
</protein>
<feature type="coiled-coil region" evidence="1">
    <location>
        <begin position="571"/>
        <end position="633"/>
    </location>
</feature>
<dbReference type="Gene3D" id="1.10.287.1490">
    <property type="match status" value="1"/>
</dbReference>
<dbReference type="SUPFAM" id="SSF57997">
    <property type="entry name" value="Tropomyosin"/>
    <property type="match status" value="2"/>
</dbReference>
<keyword evidence="1" id="KW-0175">Coiled coil</keyword>
<feature type="coiled-coil region" evidence="1">
    <location>
        <begin position="773"/>
        <end position="863"/>
    </location>
</feature>
<reference evidence="3 4" key="1">
    <citation type="journal article" date="2024" name="Nat. Commun.">
        <title>Phylogenomics reveals the evolutionary origins of lichenization in chlorophyte algae.</title>
        <authorList>
            <person name="Puginier C."/>
            <person name="Libourel C."/>
            <person name="Otte J."/>
            <person name="Skaloud P."/>
            <person name="Haon M."/>
            <person name="Grisel S."/>
            <person name="Petersen M."/>
            <person name="Berrin J.G."/>
            <person name="Delaux P.M."/>
            <person name="Dal Grande F."/>
            <person name="Keller J."/>
        </authorList>
    </citation>
    <scope>NUCLEOTIDE SEQUENCE [LARGE SCALE GENOMIC DNA]</scope>
    <source>
        <strain evidence="3 4">SAG 2145</strain>
    </source>
</reference>
<name>A0AAW1S1X8_9CHLO</name>
<gene>
    <name evidence="3" type="ORF">WJX74_002785</name>
</gene>
<dbReference type="Proteomes" id="UP001438707">
    <property type="component" value="Unassembled WGS sequence"/>
</dbReference>
<comment type="caution">
    <text evidence="3">The sequence shown here is derived from an EMBL/GenBank/DDBJ whole genome shotgun (WGS) entry which is preliminary data.</text>
</comment>
<evidence type="ECO:0000256" key="2">
    <source>
        <dbReference type="SAM" id="MobiDB-lite"/>
    </source>
</evidence>